<dbReference type="RefSeq" id="WP_067427989.1">
    <property type="nucleotide sequence ID" value="NZ_CP016438.1"/>
</dbReference>
<dbReference type="EMBL" id="CP016438">
    <property type="protein sequence ID" value="ANS63526.1"/>
    <property type="molecule type" value="Genomic_DNA"/>
</dbReference>
<dbReference type="AlphaFoldDB" id="A0A1B1M4E8"/>
<organism evidence="1 2">
    <name type="scientific">Streptomyces lincolnensis</name>
    <dbReference type="NCBI Taxonomy" id="1915"/>
    <lineage>
        <taxon>Bacteria</taxon>
        <taxon>Bacillati</taxon>
        <taxon>Actinomycetota</taxon>
        <taxon>Actinomycetes</taxon>
        <taxon>Kitasatosporales</taxon>
        <taxon>Streptomycetaceae</taxon>
        <taxon>Streptomyces</taxon>
    </lineage>
</organism>
<dbReference type="OrthoDB" id="4331580at2"/>
<gene>
    <name evidence="1" type="ORF">SLINC_1302</name>
</gene>
<keyword evidence="1" id="KW-0808">Transferase</keyword>
<dbReference type="Gene3D" id="1.10.510.10">
    <property type="entry name" value="Transferase(Phosphotransferase) domain 1"/>
    <property type="match status" value="1"/>
</dbReference>
<dbReference type="InterPro" id="IPR011009">
    <property type="entry name" value="Kinase-like_dom_sf"/>
</dbReference>
<name>A0A1B1M4E8_STRLN</name>
<keyword evidence="1" id="KW-0723">Serine/threonine-protein kinase</keyword>
<dbReference type="GO" id="GO:0004674">
    <property type="term" value="F:protein serine/threonine kinase activity"/>
    <property type="evidence" value="ECO:0007669"/>
    <property type="project" value="UniProtKB-KW"/>
</dbReference>
<keyword evidence="1" id="KW-0418">Kinase</keyword>
<protein>
    <submittedName>
        <fullName evidence="1">Serine/threonine protein kinase</fullName>
    </submittedName>
</protein>
<dbReference type="SUPFAM" id="SSF56112">
    <property type="entry name" value="Protein kinase-like (PK-like)"/>
    <property type="match status" value="1"/>
</dbReference>
<accession>A0A1B1M4E8</accession>
<evidence type="ECO:0000313" key="1">
    <source>
        <dbReference type="EMBL" id="ANS63526.1"/>
    </source>
</evidence>
<dbReference type="Proteomes" id="UP000092598">
    <property type="component" value="Chromosome"/>
</dbReference>
<dbReference type="STRING" id="1915.SLINC_1302"/>
<proteinExistence type="predicted"/>
<dbReference type="KEGG" id="sls:SLINC_1302"/>
<evidence type="ECO:0000313" key="2">
    <source>
        <dbReference type="Proteomes" id="UP000092598"/>
    </source>
</evidence>
<keyword evidence="2" id="KW-1185">Reference proteome</keyword>
<sequence length="856" mass="92736">MAPDDRAATVIPPGLGRRYRLLSSFPEEIGVGGRLWIAAPTHGRSSQVLLKVHQPGFSPDDVLKERVRSHCGAHVAALKNHGIEAAPDGRPVSWEELEWPAGGRLRDVLEGVRDSSGAGPHGGLPEQTVRAILFELTALIEAWSSDAKAIVADLSTHTLLCRIPGGAGLLVADLDGAASVGASRSRGPELPVTPYLTPRHLVRQGRWHAADSWPSVAVIIHELLTAEAPLADVVGNQAMTDAVLARQAPPSIGEPAWDELLRRLSAADPAERWGASDVREWLENCSARRPRQEPFVYKGVGHQDPADLVVALVDDGDRATDWLHSNDNAGDLLMWLVEGGHDEGLDGGTFRRPGARRSGPWAAEMCLAVLSARFTPFAAPRFHGRPIDEDGLRRLARGHAVTVIRDVLDSGVLEEAARHQCARHSTGAQGCPVLGRLAELVPRAAEATRERAVRALAAVRDEAADTDARLRADMAELFTAHRHDAGSVLDLPSVNDDQLYPTVLLLALGDEEFLASAADTIGRARPNHFTMAWWTPLYEEALAALRTQEAPAAVGEAKPPAKASAPLGAPAISAVALALMLADQVVLHAGHHRRARRAQLQAVLRRKAMEACVRIRQATGRGSVEDRQAAVERRRETARRAHQGLLTVRWLWLLVFTVALLDFAGYVAYGWQPYTPPPAAVTAAPDRGTPKKASGTDPPAWRSAPLLWQEARTEVDGDETPGWVDSWENASVEVAETRPEWLDDGAVFGWKAHLSGVRPWLPALCSLLAMAAALRWAVRTVRLRTRVAFAVLGSVAAVALAWHLWADGLVHALLGVTLALRWPWPALFLLAGLIVSLRLLGPRESTRPDNNSTYRR</sequence>
<reference evidence="1 2" key="1">
    <citation type="submission" date="2016-07" db="EMBL/GenBank/DDBJ databases">
        <title>Enhancement of antibiotic productionsby engineered nitrateutilization in actinobacteria.</title>
        <authorList>
            <person name="Meng S.C."/>
        </authorList>
    </citation>
    <scope>NUCLEOTIDE SEQUENCE [LARGE SCALE GENOMIC DNA]</scope>
    <source>
        <strain evidence="1 2">NRRL 2936</strain>
    </source>
</reference>